<dbReference type="InterPro" id="IPR002201">
    <property type="entry name" value="Glyco_trans_9"/>
</dbReference>
<dbReference type="InterPro" id="IPR051199">
    <property type="entry name" value="LPS_LOS_Heptosyltrfase"/>
</dbReference>
<dbReference type="EMBL" id="DSIY01000075">
    <property type="protein sequence ID" value="HEG90470.1"/>
    <property type="molecule type" value="Genomic_DNA"/>
</dbReference>
<evidence type="ECO:0000313" key="3">
    <source>
        <dbReference type="EMBL" id="HEG90470.1"/>
    </source>
</evidence>
<dbReference type="GO" id="GO:0005829">
    <property type="term" value="C:cytosol"/>
    <property type="evidence" value="ECO:0007669"/>
    <property type="project" value="TreeGrafter"/>
</dbReference>
<accession>A0A831TEC8</accession>
<dbReference type="CDD" id="cd03789">
    <property type="entry name" value="GT9_LPS_heptosyltransferase"/>
    <property type="match status" value="1"/>
</dbReference>
<sequence>MSDWLAARNILAVRLDNIGDVVLLGPALRAVKETVPQACLTLLASPAGATAAPLLPWIDDVIVWQAVWQDVGGRMPFDPHRERGLVHELSRRTFDAALIFTSFSQTPHVAGYACYLAGIPLRAGESKEFGGSTLTVELRSGPDELHQVERNLRLVERLGFTTCDRRLAIKISTDARRATTMLLALAGLDSARPFVLLHPGASCQARRFPASRMREVCRLLSRAGWQVLVTGSQREAALVEFVAGTGVPGVGALAGRTSLAEFAALVERAALVICGNTLPLHLADAVGTPILGLYAGTDYEEQWQPRFTRYRLLRRPTPCSPCYRFDCPFGQPCLDYSPGEVVEAALSLVACSESAVKR</sequence>
<comment type="caution">
    <text evidence="3">The sequence shown here is derived from an EMBL/GenBank/DDBJ whole genome shotgun (WGS) entry which is preliminary data.</text>
</comment>
<dbReference type="Pfam" id="PF01075">
    <property type="entry name" value="Glyco_transf_9"/>
    <property type="match status" value="1"/>
</dbReference>
<name>A0A831TEC8_9BACT</name>
<dbReference type="PANTHER" id="PTHR30160">
    <property type="entry name" value="TETRAACYLDISACCHARIDE 4'-KINASE-RELATED"/>
    <property type="match status" value="1"/>
</dbReference>
<dbReference type="GO" id="GO:0008713">
    <property type="term" value="F:ADP-heptose-lipopolysaccharide heptosyltransferase activity"/>
    <property type="evidence" value="ECO:0007669"/>
    <property type="project" value="TreeGrafter"/>
</dbReference>
<dbReference type="Gene3D" id="3.40.50.2000">
    <property type="entry name" value="Glycogen Phosphorylase B"/>
    <property type="match status" value="2"/>
</dbReference>
<dbReference type="SUPFAM" id="SSF53756">
    <property type="entry name" value="UDP-Glycosyltransferase/glycogen phosphorylase"/>
    <property type="match status" value="1"/>
</dbReference>
<keyword evidence="1" id="KW-0328">Glycosyltransferase</keyword>
<dbReference type="GO" id="GO:0009244">
    <property type="term" value="P:lipopolysaccharide core region biosynthetic process"/>
    <property type="evidence" value="ECO:0007669"/>
    <property type="project" value="TreeGrafter"/>
</dbReference>
<organism evidence="3">
    <name type="scientific">Thermorudis peleae</name>
    <dbReference type="NCBI Taxonomy" id="1382356"/>
    <lineage>
        <taxon>Bacteria</taxon>
        <taxon>Pseudomonadati</taxon>
        <taxon>Thermomicrobiota</taxon>
        <taxon>Thermomicrobia</taxon>
        <taxon>Thermomicrobia incertae sedis</taxon>
        <taxon>Thermorudis</taxon>
    </lineage>
</organism>
<evidence type="ECO:0000256" key="2">
    <source>
        <dbReference type="ARBA" id="ARBA00022679"/>
    </source>
</evidence>
<dbReference type="PANTHER" id="PTHR30160:SF1">
    <property type="entry name" value="LIPOPOLYSACCHARIDE 1,2-N-ACETYLGLUCOSAMINETRANSFERASE-RELATED"/>
    <property type="match status" value="1"/>
</dbReference>
<reference evidence="3" key="1">
    <citation type="journal article" date="2020" name="mSystems">
        <title>Genome- and Community-Level Interaction Insights into Carbon Utilization and Element Cycling Functions of Hydrothermarchaeota in Hydrothermal Sediment.</title>
        <authorList>
            <person name="Zhou Z."/>
            <person name="Liu Y."/>
            <person name="Xu W."/>
            <person name="Pan J."/>
            <person name="Luo Z.H."/>
            <person name="Li M."/>
        </authorList>
    </citation>
    <scope>NUCLEOTIDE SEQUENCE [LARGE SCALE GENOMIC DNA]</scope>
    <source>
        <strain evidence="3">SpSt-210</strain>
    </source>
</reference>
<dbReference type="AlphaFoldDB" id="A0A831TEC8"/>
<protein>
    <submittedName>
        <fullName evidence="3">Glycosyltransferase family 9 protein</fullName>
    </submittedName>
</protein>
<evidence type="ECO:0000256" key="1">
    <source>
        <dbReference type="ARBA" id="ARBA00022676"/>
    </source>
</evidence>
<keyword evidence="2 3" id="KW-0808">Transferase</keyword>
<gene>
    <name evidence="3" type="ORF">ENP34_03375</name>
</gene>
<proteinExistence type="predicted"/>